<reference evidence="4" key="1">
    <citation type="submission" date="2017-02" db="UniProtKB">
        <authorList>
            <consortium name="WormBaseParasite"/>
        </authorList>
    </citation>
    <scope>IDENTIFICATION</scope>
</reference>
<evidence type="ECO:0000313" key="3">
    <source>
        <dbReference type="Proteomes" id="UP000276776"/>
    </source>
</evidence>
<dbReference type="AlphaFoldDB" id="A0A0N5CXB6"/>
<sequence length="115" mass="13270">MSLKALWTVLLCVIVVQSPFEGQNIFSHWFGNGNDEKKMSPNEKHNEAIGRSSKLVQAATIRSHDDINISLDKVFKWHLERITLPIKSKMKALDPKDVKNRLEKKMSKEIQSRKL</sequence>
<accession>A0A0N5CXB6</accession>
<feature type="signal peptide" evidence="1">
    <location>
        <begin position="1"/>
        <end position="22"/>
    </location>
</feature>
<evidence type="ECO:0000313" key="2">
    <source>
        <dbReference type="EMBL" id="VDN02222.1"/>
    </source>
</evidence>
<organism evidence="4">
    <name type="scientific">Thelazia callipaeda</name>
    <name type="common">Oriental eyeworm</name>
    <name type="synonym">Parasitic nematode</name>
    <dbReference type="NCBI Taxonomy" id="103827"/>
    <lineage>
        <taxon>Eukaryota</taxon>
        <taxon>Metazoa</taxon>
        <taxon>Ecdysozoa</taxon>
        <taxon>Nematoda</taxon>
        <taxon>Chromadorea</taxon>
        <taxon>Rhabditida</taxon>
        <taxon>Spirurina</taxon>
        <taxon>Spiruromorpha</taxon>
        <taxon>Thelazioidea</taxon>
        <taxon>Thelaziidae</taxon>
        <taxon>Thelazia</taxon>
    </lineage>
</organism>
<dbReference type="Proteomes" id="UP000276776">
    <property type="component" value="Unassembled WGS sequence"/>
</dbReference>
<name>A0A0N5CXB6_THECL</name>
<gene>
    <name evidence="2" type="ORF">TCLT_LOCUS5023</name>
</gene>
<dbReference type="EMBL" id="UYYF01004316">
    <property type="protein sequence ID" value="VDN02222.1"/>
    <property type="molecule type" value="Genomic_DNA"/>
</dbReference>
<proteinExistence type="predicted"/>
<dbReference type="WBParaSite" id="TCLT_0000503401-mRNA-1">
    <property type="protein sequence ID" value="TCLT_0000503401-mRNA-1"/>
    <property type="gene ID" value="TCLT_0000503401"/>
</dbReference>
<evidence type="ECO:0000313" key="4">
    <source>
        <dbReference type="WBParaSite" id="TCLT_0000503401-mRNA-1"/>
    </source>
</evidence>
<keyword evidence="1" id="KW-0732">Signal</keyword>
<keyword evidence="3" id="KW-1185">Reference proteome</keyword>
<protein>
    <submittedName>
        <fullName evidence="2 4">Uncharacterized protein</fullName>
    </submittedName>
</protein>
<reference evidence="2 3" key="2">
    <citation type="submission" date="2018-11" db="EMBL/GenBank/DDBJ databases">
        <authorList>
            <consortium name="Pathogen Informatics"/>
        </authorList>
    </citation>
    <scope>NUCLEOTIDE SEQUENCE [LARGE SCALE GENOMIC DNA]</scope>
</reference>
<feature type="chain" id="PRO_5043126508" evidence="1">
    <location>
        <begin position="23"/>
        <end position="115"/>
    </location>
</feature>
<evidence type="ECO:0000256" key="1">
    <source>
        <dbReference type="SAM" id="SignalP"/>
    </source>
</evidence>